<evidence type="ECO:0000256" key="4">
    <source>
        <dbReference type="ARBA" id="ARBA00022448"/>
    </source>
</evidence>
<evidence type="ECO:0000256" key="10">
    <source>
        <dbReference type="ARBA" id="ARBA00022989"/>
    </source>
</evidence>
<comment type="caution">
    <text evidence="18">The sequence shown here is derived from an EMBL/GenBank/DDBJ whole genome shotgun (WGS) entry which is preliminary data.</text>
</comment>
<dbReference type="InterPro" id="IPR036257">
    <property type="entry name" value="Cyt_c_oxidase_su2_TM_sf"/>
</dbReference>
<dbReference type="EC" id="7.1.1.9" evidence="3"/>
<evidence type="ECO:0000256" key="12">
    <source>
        <dbReference type="ARBA" id="ARBA00023136"/>
    </source>
</evidence>
<dbReference type="GO" id="GO:0016491">
    <property type="term" value="F:oxidoreductase activity"/>
    <property type="evidence" value="ECO:0007669"/>
    <property type="project" value="InterPro"/>
</dbReference>
<protein>
    <recommendedName>
        <fullName evidence="3">cytochrome-c oxidase</fullName>
        <ecNumber evidence="3">7.1.1.9</ecNumber>
    </recommendedName>
    <alternativeName>
        <fullName evidence="14">Cytochrome aa3 subunit 2</fullName>
    </alternativeName>
</protein>
<feature type="transmembrane region" description="Helical" evidence="16">
    <location>
        <begin position="23"/>
        <end position="46"/>
    </location>
</feature>
<dbReference type="InterPro" id="IPR008972">
    <property type="entry name" value="Cupredoxin"/>
</dbReference>
<dbReference type="InterPro" id="IPR002429">
    <property type="entry name" value="CcO_II-like_C"/>
</dbReference>
<evidence type="ECO:0000256" key="1">
    <source>
        <dbReference type="ARBA" id="ARBA00004141"/>
    </source>
</evidence>
<keyword evidence="12 16" id="KW-0472">Membrane</keyword>
<keyword evidence="5" id="KW-0679">Respiratory chain</keyword>
<keyword evidence="19" id="KW-1185">Reference proteome</keyword>
<evidence type="ECO:0000256" key="6">
    <source>
        <dbReference type="ARBA" id="ARBA00022692"/>
    </source>
</evidence>
<dbReference type="Gene3D" id="1.10.287.90">
    <property type="match status" value="1"/>
</dbReference>
<name>A0A4Q7Y753_9ACTN</name>
<dbReference type="Proteomes" id="UP000292507">
    <property type="component" value="Unassembled WGS sequence"/>
</dbReference>
<evidence type="ECO:0000256" key="13">
    <source>
        <dbReference type="ARBA" id="ARBA00024688"/>
    </source>
</evidence>
<accession>A0A4Q7Y753</accession>
<evidence type="ECO:0000256" key="9">
    <source>
        <dbReference type="ARBA" id="ARBA00022982"/>
    </source>
</evidence>
<dbReference type="OrthoDB" id="9781261at2"/>
<evidence type="ECO:0000256" key="3">
    <source>
        <dbReference type="ARBA" id="ARBA00012949"/>
    </source>
</evidence>
<organism evidence="18 19">
    <name type="scientific">Blastococcus saxobsidens</name>
    <dbReference type="NCBI Taxonomy" id="138336"/>
    <lineage>
        <taxon>Bacteria</taxon>
        <taxon>Bacillati</taxon>
        <taxon>Actinomycetota</taxon>
        <taxon>Actinomycetes</taxon>
        <taxon>Geodermatophilales</taxon>
        <taxon>Geodermatophilaceae</taxon>
        <taxon>Blastococcus</taxon>
    </lineage>
</organism>
<dbReference type="SUPFAM" id="SSF49503">
    <property type="entry name" value="Cupredoxins"/>
    <property type="match status" value="1"/>
</dbReference>
<dbReference type="PROSITE" id="PS00078">
    <property type="entry name" value="COX2"/>
    <property type="match status" value="1"/>
</dbReference>
<sequence>MNGSSSGSLDPKGPRAESIADTWWLMLGLGTAVFVLFAVLLAVGLFRRRREGEAPPSERRWILGGGVVLPVIVLVVVFGATIAAMRTLAEDAPPGALVIEVTGHQWYFEVAYPEAGVTTVDELHLPVGRPVEFHLTSADVIHGFWVPELGGKMDMLPDGVNVLVLQADEPGEWGAQCAEFCGLEHATMQVRVVAESPEEFAAWIESQR</sequence>
<evidence type="ECO:0000259" key="17">
    <source>
        <dbReference type="PROSITE" id="PS50857"/>
    </source>
</evidence>
<comment type="function">
    <text evidence="13">Subunits I and II form the functional core of the enzyme complex. Electrons originating in cytochrome c are transferred via heme a and Cu(A) to the binuclear center formed by heme a3 and Cu(B).</text>
</comment>
<keyword evidence="7" id="KW-0479">Metal-binding</keyword>
<comment type="subcellular location">
    <subcellularLocation>
        <location evidence="1">Membrane</location>
        <topology evidence="1">Multi-pass membrane protein</topology>
    </subcellularLocation>
</comment>
<dbReference type="PROSITE" id="PS50857">
    <property type="entry name" value="COX2_CUA"/>
    <property type="match status" value="1"/>
</dbReference>
<dbReference type="InterPro" id="IPR001505">
    <property type="entry name" value="Copper_CuA"/>
</dbReference>
<dbReference type="GO" id="GO:0004129">
    <property type="term" value="F:cytochrome-c oxidase activity"/>
    <property type="evidence" value="ECO:0007669"/>
    <property type="project" value="UniProtKB-EC"/>
</dbReference>
<keyword evidence="10 16" id="KW-1133">Transmembrane helix</keyword>
<dbReference type="InterPro" id="IPR045187">
    <property type="entry name" value="CcO_II"/>
</dbReference>
<evidence type="ECO:0000256" key="7">
    <source>
        <dbReference type="ARBA" id="ARBA00022723"/>
    </source>
</evidence>
<evidence type="ECO:0000256" key="8">
    <source>
        <dbReference type="ARBA" id="ARBA00022967"/>
    </source>
</evidence>
<dbReference type="NCBIfam" id="TIGR02866">
    <property type="entry name" value="CoxB"/>
    <property type="match status" value="1"/>
</dbReference>
<keyword evidence="4" id="KW-0813">Transport</keyword>
<evidence type="ECO:0000256" key="5">
    <source>
        <dbReference type="ARBA" id="ARBA00022660"/>
    </source>
</evidence>
<comment type="similarity">
    <text evidence="2">Belongs to the cytochrome c oxidase subunit 2 family.</text>
</comment>
<dbReference type="InterPro" id="IPR034236">
    <property type="entry name" value="CuRO_CcO_Caa3_II"/>
</dbReference>
<evidence type="ECO:0000313" key="18">
    <source>
        <dbReference type="EMBL" id="RZU32023.1"/>
    </source>
</evidence>
<evidence type="ECO:0000256" key="16">
    <source>
        <dbReference type="SAM" id="Phobius"/>
    </source>
</evidence>
<evidence type="ECO:0000256" key="11">
    <source>
        <dbReference type="ARBA" id="ARBA00023008"/>
    </source>
</evidence>
<feature type="domain" description="Cytochrome oxidase subunit II copper A binding" evidence="17">
    <location>
        <begin position="94"/>
        <end position="206"/>
    </location>
</feature>
<keyword evidence="11" id="KW-0186">Copper</keyword>
<reference evidence="18 19" key="1">
    <citation type="submission" date="2019-02" db="EMBL/GenBank/DDBJ databases">
        <title>Sequencing the genomes of 1000 actinobacteria strains.</title>
        <authorList>
            <person name="Klenk H.-P."/>
        </authorList>
    </citation>
    <scope>NUCLEOTIDE SEQUENCE [LARGE SCALE GENOMIC DNA]</scope>
    <source>
        <strain evidence="18 19">DSM 44509</strain>
    </source>
</reference>
<dbReference type="InterPro" id="IPR014222">
    <property type="entry name" value="Cyt_c_oxidase_su2"/>
</dbReference>
<dbReference type="Gene3D" id="2.60.40.420">
    <property type="entry name" value="Cupredoxins - blue copper proteins"/>
    <property type="match status" value="1"/>
</dbReference>
<dbReference type="RefSeq" id="WP_104529304.1">
    <property type="nucleotide sequence ID" value="NZ_POQT01000025.1"/>
</dbReference>
<dbReference type="EMBL" id="SHKV01000001">
    <property type="protein sequence ID" value="RZU32023.1"/>
    <property type="molecule type" value="Genomic_DNA"/>
</dbReference>
<proteinExistence type="inferred from homology"/>
<dbReference type="PANTHER" id="PTHR22888">
    <property type="entry name" value="CYTOCHROME C OXIDASE, SUBUNIT II"/>
    <property type="match status" value="1"/>
</dbReference>
<gene>
    <name evidence="18" type="ORF">BKA19_1710</name>
</gene>
<evidence type="ECO:0000313" key="19">
    <source>
        <dbReference type="Proteomes" id="UP000292507"/>
    </source>
</evidence>
<evidence type="ECO:0000256" key="14">
    <source>
        <dbReference type="ARBA" id="ARBA00031399"/>
    </source>
</evidence>
<dbReference type="GO" id="GO:0042773">
    <property type="term" value="P:ATP synthesis coupled electron transport"/>
    <property type="evidence" value="ECO:0007669"/>
    <property type="project" value="TreeGrafter"/>
</dbReference>
<keyword evidence="9" id="KW-0249">Electron transport</keyword>
<comment type="catalytic activity">
    <reaction evidence="15">
        <text>4 Fe(II)-[cytochrome c] + O2 + 8 H(+)(in) = 4 Fe(III)-[cytochrome c] + 2 H2O + 4 H(+)(out)</text>
        <dbReference type="Rhea" id="RHEA:11436"/>
        <dbReference type="Rhea" id="RHEA-COMP:10350"/>
        <dbReference type="Rhea" id="RHEA-COMP:14399"/>
        <dbReference type="ChEBI" id="CHEBI:15377"/>
        <dbReference type="ChEBI" id="CHEBI:15378"/>
        <dbReference type="ChEBI" id="CHEBI:15379"/>
        <dbReference type="ChEBI" id="CHEBI:29033"/>
        <dbReference type="ChEBI" id="CHEBI:29034"/>
        <dbReference type="EC" id="7.1.1.9"/>
    </reaction>
</comment>
<keyword evidence="6 16" id="KW-0812">Transmembrane</keyword>
<dbReference type="PANTHER" id="PTHR22888:SF9">
    <property type="entry name" value="CYTOCHROME C OXIDASE SUBUNIT 2"/>
    <property type="match status" value="1"/>
</dbReference>
<dbReference type="Pfam" id="PF00116">
    <property type="entry name" value="COX2"/>
    <property type="match status" value="1"/>
</dbReference>
<dbReference type="CDD" id="cd04213">
    <property type="entry name" value="CuRO_CcO_Caa3_II"/>
    <property type="match status" value="1"/>
</dbReference>
<dbReference type="AlphaFoldDB" id="A0A4Q7Y753"/>
<feature type="transmembrane region" description="Helical" evidence="16">
    <location>
        <begin position="67"/>
        <end position="85"/>
    </location>
</feature>
<evidence type="ECO:0000256" key="2">
    <source>
        <dbReference type="ARBA" id="ARBA00007866"/>
    </source>
</evidence>
<keyword evidence="8" id="KW-1278">Translocase</keyword>
<evidence type="ECO:0000256" key="15">
    <source>
        <dbReference type="ARBA" id="ARBA00047816"/>
    </source>
</evidence>
<dbReference type="GO" id="GO:0005507">
    <property type="term" value="F:copper ion binding"/>
    <property type="evidence" value="ECO:0007669"/>
    <property type="project" value="InterPro"/>
</dbReference>
<dbReference type="GO" id="GO:0016020">
    <property type="term" value="C:membrane"/>
    <property type="evidence" value="ECO:0007669"/>
    <property type="project" value="UniProtKB-SubCell"/>
</dbReference>